<protein>
    <submittedName>
        <fullName evidence="1">Uncharacterized protein</fullName>
    </submittedName>
</protein>
<reference evidence="1 2" key="1">
    <citation type="journal article" date="2016" name="Nat. Commun.">
        <title>Ectomycorrhizal ecology is imprinted in the genome of the dominant symbiotic fungus Cenococcum geophilum.</title>
        <authorList>
            <consortium name="DOE Joint Genome Institute"/>
            <person name="Peter M."/>
            <person name="Kohler A."/>
            <person name="Ohm R.A."/>
            <person name="Kuo A."/>
            <person name="Krutzmann J."/>
            <person name="Morin E."/>
            <person name="Arend M."/>
            <person name="Barry K.W."/>
            <person name="Binder M."/>
            <person name="Choi C."/>
            <person name="Clum A."/>
            <person name="Copeland A."/>
            <person name="Grisel N."/>
            <person name="Haridas S."/>
            <person name="Kipfer T."/>
            <person name="LaButti K."/>
            <person name="Lindquist E."/>
            <person name="Lipzen A."/>
            <person name="Maire R."/>
            <person name="Meier B."/>
            <person name="Mihaltcheva S."/>
            <person name="Molinier V."/>
            <person name="Murat C."/>
            <person name="Poggeler S."/>
            <person name="Quandt C.A."/>
            <person name="Sperisen C."/>
            <person name="Tritt A."/>
            <person name="Tisserant E."/>
            <person name="Crous P.W."/>
            <person name="Henrissat B."/>
            <person name="Nehls U."/>
            <person name="Egli S."/>
            <person name="Spatafora J.W."/>
            <person name="Grigoriev I.V."/>
            <person name="Martin F.M."/>
        </authorList>
    </citation>
    <scope>NUCLEOTIDE SEQUENCE [LARGE SCALE GENOMIC DNA]</scope>
    <source>
        <strain evidence="1 2">CBS 207.34</strain>
    </source>
</reference>
<proteinExistence type="predicted"/>
<evidence type="ECO:0000313" key="2">
    <source>
        <dbReference type="Proteomes" id="UP000250140"/>
    </source>
</evidence>
<name>A0A8E2JRK9_9PEZI</name>
<sequence>MVSLKVTRRRPVGCGLDGRMGGLAVCSMAGSVWAGLGEQDGGTGRHWGGTGGHWGALEGLAVAVGHQLQDRLIHRFNPTWPLGACVPKYLWAGPDKEKSLCWQCAPVDCTRLSLLPSVVRRLVPQLSAFHEASCRALGAVVLLMLFAHTLLCHPSAPDTHSRSLCCPIACSRYRLGLV</sequence>
<accession>A0A8E2JRK9</accession>
<dbReference type="AlphaFoldDB" id="A0A8E2JRK9"/>
<gene>
    <name evidence="1" type="ORF">AOQ84DRAFT_68933</name>
</gene>
<evidence type="ECO:0000313" key="1">
    <source>
        <dbReference type="EMBL" id="OCL06903.1"/>
    </source>
</evidence>
<organism evidence="1 2">
    <name type="scientific">Glonium stellatum</name>
    <dbReference type="NCBI Taxonomy" id="574774"/>
    <lineage>
        <taxon>Eukaryota</taxon>
        <taxon>Fungi</taxon>
        <taxon>Dikarya</taxon>
        <taxon>Ascomycota</taxon>
        <taxon>Pezizomycotina</taxon>
        <taxon>Dothideomycetes</taxon>
        <taxon>Pleosporomycetidae</taxon>
        <taxon>Gloniales</taxon>
        <taxon>Gloniaceae</taxon>
        <taxon>Glonium</taxon>
    </lineage>
</organism>
<keyword evidence="2" id="KW-1185">Reference proteome</keyword>
<dbReference type="EMBL" id="KV749962">
    <property type="protein sequence ID" value="OCL06903.1"/>
    <property type="molecule type" value="Genomic_DNA"/>
</dbReference>
<dbReference type="Proteomes" id="UP000250140">
    <property type="component" value="Unassembled WGS sequence"/>
</dbReference>